<organism evidence="2 3">
    <name type="scientific">Mesonia maritima</name>
    <dbReference type="NCBI Taxonomy" id="1793873"/>
    <lineage>
        <taxon>Bacteria</taxon>
        <taxon>Pseudomonadati</taxon>
        <taxon>Bacteroidota</taxon>
        <taxon>Flavobacteriia</taxon>
        <taxon>Flavobacteriales</taxon>
        <taxon>Flavobacteriaceae</taxon>
        <taxon>Mesonia</taxon>
    </lineage>
</organism>
<dbReference type="InterPro" id="IPR036046">
    <property type="entry name" value="Acylphosphatase-like_dom_sf"/>
</dbReference>
<keyword evidence="3" id="KW-1185">Reference proteome</keyword>
<evidence type="ECO:0000313" key="3">
    <source>
        <dbReference type="Proteomes" id="UP001257659"/>
    </source>
</evidence>
<dbReference type="InterPro" id="IPR007024">
    <property type="entry name" value="BLUF_domain"/>
</dbReference>
<comment type="caution">
    <text evidence="2">The sequence shown here is derived from an EMBL/GenBank/DDBJ whole genome shotgun (WGS) entry which is preliminary data.</text>
</comment>
<dbReference type="Pfam" id="PF04940">
    <property type="entry name" value="BLUF"/>
    <property type="match status" value="1"/>
</dbReference>
<evidence type="ECO:0000259" key="1">
    <source>
        <dbReference type="PROSITE" id="PS50925"/>
    </source>
</evidence>
<dbReference type="SMART" id="SM01034">
    <property type="entry name" value="BLUF"/>
    <property type="match status" value="1"/>
</dbReference>
<dbReference type="Proteomes" id="UP001257659">
    <property type="component" value="Unassembled WGS sequence"/>
</dbReference>
<proteinExistence type="predicted"/>
<protein>
    <recommendedName>
        <fullName evidence="1">BLUF domain-containing protein</fullName>
    </recommendedName>
</protein>
<sequence length="135" mass="15712">MHKAICYVSTVSPGLSQDEIEQILLLSQLKNNNAHINGLLLFSNGSFLQIIEGESSIIDNLWKNINYDRRHFNLIKIFEQDVVQENFEDYHSDFVSINTRYSPVKFQEYLNHIQMLDFSSQTAIKNILNSFVKLN</sequence>
<feature type="domain" description="BLUF" evidence="1">
    <location>
        <begin position="2"/>
        <end position="93"/>
    </location>
</feature>
<gene>
    <name evidence="2" type="ORF">GGR31_002719</name>
</gene>
<dbReference type="PROSITE" id="PS50925">
    <property type="entry name" value="BLUF"/>
    <property type="match status" value="1"/>
</dbReference>
<name>A0ABU1KC60_9FLAO</name>
<evidence type="ECO:0000313" key="2">
    <source>
        <dbReference type="EMBL" id="MDR6302042.1"/>
    </source>
</evidence>
<reference evidence="2 3" key="1">
    <citation type="submission" date="2023-07" db="EMBL/GenBank/DDBJ databases">
        <title>Genomic Encyclopedia of Type Strains, Phase IV (KMG-IV): sequencing the most valuable type-strain genomes for metagenomic binning, comparative biology and taxonomic classification.</title>
        <authorList>
            <person name="Goeker M."/>
        </authorList>
    </citation>
    <scope>NUCLEOTIDE SEQUENCE [LARGE SCALE GENOMIC DNA]</scope>
    <source>
        <strain evidence="2 3">DSM 102814</strain>
    </source>
</reference>
<dbReference type="SUPFAM" id="SSF54975">
    <property type="entry name" value="Acylphosphatase/BLUF domain-like"/>
    <property type="match status" value="1"/>
</dbReference>
<dbReference type="RefSeq" id="WP_309730184.1">
    <property type="nucleotide sequence ID" value="NZ_JAVDQA010000010.1"/>
</dbReference>
<dbReference type="Gene3D" id="3.30.70.100">
    <property type="match status" value="1"/>
</dbReference>
<accession>A0ABU1KC60</accession>
<dbReference type="EMBL" id="JAVDQA010000010">
    <property type="protein sequence ID" value="MDR6302042.1"/>
    <property type="molecule type" value="Genomic_DNA"/>
</dbReference>